<comment type="cofactor">
    <cofactor evidence="1">
        <name>NAD(+)</name>
        <dbReference type="ChEBI" id="CHEBI:57540"/>
    </cofactor>
</comment>
<evidence type="ECO:0000256" key="16">
    <source>
        <dbReference type="ARBA" id="ARBA00041141"/>
    </source>
</evidence>
<proteinExistence type="inferred from homology"/>
<comment type="subcellular location">
    <subcellularLocation>
        <location evidence="4">Endoplasmic reticulum membrane</location>
        <topology evidence="4">Peripheral membrane protein</topology>
    </subcellularLocation>
</comment>
<keyword evidence="10" id="KW-0521">NADP</keyword>
<evidence type="ECO:0000256" key="15">
    <source>
        <dbReference type="ARBA" id="ARBA00038979"/>
    </source>
</evidence>
<dbReference type="STRING" id="9244.A0A091HRC7"/>
<evidence type="ECO:0000256" key="12">
    <source>
        <dbReference type="ARBA" id="ARBA00023027"/>
    </source>
</evidence>
<evidence type="ECO:0000256" key="17">
    <source>
        <dbReference type="ARBA" id="ARBA00048815"/>
    </source>
</evidence>
<evidence type="ECO:0000256" key="10">
    <source>
        <dbReference type="ARBA" id="ARBA00022857"/>
    </source>
</evidence>
<gene>
    <name evidence="19" type="ORF">N300_02934</name>
</gene>
<organism evidence="19 20">
    <name type="scientific">Calypte anna</name>
    <name type="common">Anna's hummingbird</name>
    <name type="synonym">Archilochus anna</name>
    <dbReference type="NCBI Taxonomy" id="9244"/>
    <lineage>
        <taxon>Eukaryota</taxon>
        <taxon>Metazoa</taxon>
        <taxon>Chordata</taxon>
        <taxon>Craniata</taxon>
        <taxon>Vertebrata</taxon>
        <taxon>Euteleostomi</taxon>
        <taxon>Archelosauria</taxon>
        <taxon>Archosauria</taxon>
        <taxon>Dinosauria</taxon>
        <taxon>Saurischia</taxon>
        <taxon>Theropoda</taxon>
        <taxon>Coelurosauria</taxon>
        <taxon>Aves</taxon>
        <taxon>Neognathae</taxon>
        <taxon>Neoaves</taxon>
        <taxon>Strisores</taxon>
        <taxon>Apodiformes</taxon>
        <taxon>Trochilidae</taxon>
        <taxon>Calypte</taxon>
    </lineage>
</organism>
<name>A0A091HRC7_CALAN</name>
<comment type="cofactor">
    <cofactor evidence="3">
        <name>FAD</name>
        <dbReference type="ChEBI" id="CHEBI:57692"/>
    </cofactor>
</comment>
<dbReference type="EC" id="1.3.99.23" evidence="15"/>
<evidence type="ECO:0000256" key="3">
    <source>
        <dbReference type="ARBA" id="ARBA00001974"/>
    </source>
</evidence>
<comment type="catalytic activity">
    <reaction evidence="17">
        <text>all-trans-13,14-dihydroretinol + A = all-trans-retinol + AH2</text>
        <dbReference type="Rhea" id="RHEA:19193"/>
        <dbReference type="ChEBI" id="CHEBI:13193"/>
        <dbReference type="ChEBI" id="CHEBI:17336"/>
        <dbReference type="ChEBI" id="CHEBI:17499"/>
        <dbReference type="ChEBI" id="CHEBI:52075"/>
        <dbReference type="EC" id="1.3.99.23"/>
    </reaction>
</comment>
<protein>
    <recommendedName>
        <fullName evidence="16">All-trans-retinol 13,14-reductase</fullName>
        <ecNumber evidence="15">1.3.99.23</ecNumber>
    </recommendedName>
</protein>
<accession>A0A091HRC7</accession>
<keyword evidence="20" id="KW-1185">Reference proteome</keyword>
<keyword evidence="11" id="KW-0560">Oxidoreductase</keyword>
<evidence type="ECO:0000256" key="5">
    <source>
        <dbReference type="ARBA" id="ARBA00005855"/>
    </source>
</evidence>
<keyword evidence="8" id="KW-0256">Endoplasmic reticulum</keyword>
<evidence type="ECO:0000259" key="18">
    <source>
        <dbReference type="Pfam" id="PF01593"/>
    </source>
</evidence>
<evidence type="ECO:0000313" key="19">
    <source>
        <dbReference type="EMBL" id="KFO98446.1"/>
    </source>
</evidence>
<feature type="domain" description="Amine oxidase" evidence="18">
    <location>
        <begin position="141"/>
        <end position="476"/>
    </location>
</feature>
<dbReference type="InterPro" id="IPR036188">
    <property type="entry name" value="FAD/NAD-bd_sf"/>
</dbReference>
<evidence type="ECO:0000313" key="20">
    <source>
        <dbReference type="Proteomes" id="UP000054308"/>
    </source>
</evidence>
<evidence type="ECO:0000256" key="7">
    <source>
        <dbReference type="ARBA" id="ARBA00022729"/>
    </source>
</evidence>
<dbReference type="GO" id="GO:0051786">
    <property type="term" value="F:all-trans-retinol 13,14-reductase activity"/>
    <property type="evidence" value="ECO:0007669"/>
    <property type="project" value="UniProtKB-EC"/>
</dbReference>
<feature type="non-terminal residue" evidence="19">
    <location>
        <position position="500"/>
    </location>
</feature>
<evidence type="ECO:0000256" key="11">
    <source>
        <dbReference type="ARBA" id="ARBA00023002"/>
    </source>
</evidence>
<evidence type="ECO:0000256" key="13">
    <source>
        <dbReference type="ARBA" id="ARBA00023098"/>
    </source>
</evidence>
<dbReference type="InterPro" id="IPR052206">
    <property type="entry name" value="Retinol_saturase"/>
</dbReference>
<dbReference type="Proteomes" id="UP000054308">
    <property type="component" value="Unassembled WGS sequence"/>
</dbReference>
<evidence type="ECO:0000256" key="1">
    <source>
        <dbReference type="ARBA" id="ARBA00001911"/>
    </source>
</evidence>
<dbReference type="PANTHER" id="PTHR46091">
    <property type="entry name" value="BLR7054 PROTEIN"/>
    <property type="match status" value="1"/>
</dbReference>
<keyword evidence="12" id="KW-0520">NAD</keyword>
<keyword evidence="14" id="KW-0472">Membrane</keyword>
<dbReference type="PANTHER" id="PTHR46091:SF1">
    <property type="entry name" value="ALL-TRANS-RETINOL 13,14-REDUCTASE"/>
    <property type="match status" value="1"/>
</dbReference>
<evidence type="ECO:0000256" key="9">
    <source>
        <dbReference type="ARBA" id="ARBA00022827"/>
    </source>
</evidence>
<evidence type="ECO:0000256" key="8">
    <source>
        <dbReference type="ARBA" id="ARBA00022824"/>
    </source>
</evidence>
<keyword evidence="6" id="KW-0285">Flavoprotein</keyword>
<keyword evidence="7" id="KW-0732">Signal</keyword>
<dbReference type="Gene3D" id="3.50.50.60">
    <property type="entry name" value="FAD/NAD(P)-binding domain"/>
    <property type="match status" value="1"/>
</dbReference>
<dbReference type="EMBL" id="KL217785">
    <property type="protein sequence ID" value="KFO98446.1"/>
    <property type="molecule type" value="Genomic_DNA"/>
</dbReference>
<sequence length="500" mass="55187">QRVFFPGIHYVGNLQEGSFSRFLLDQLTEGQLDWVKLPDAFDAVVLGGPGGSRTFRLQAGEEEYFQGLKEQFPGEEKAIEEYQQLMKRLHSGPVLLVILKMVPRVVAWLLCHSGLLPWLSPFCSLAARSVKEVVGALTPNPQLQAVLSYLFPTYGVIPSQASISMHSILVNHFLQGAWYPKGGSGEIAFHTIPVIRRAGGSVLGKAPVQEILMDAQGRACGVSVRKGGEVVNIYAPIVISDAGIFNTYQQLLPARARLLPEIQAQLSMVTHGPGGFTVFVGLRGSREELGLEATNYFMYPGEDLDAMVSRYLASPREEAAKNIPLLFVTCPSAKDPTWEMRHPGKSTLSVVTFAKYEWFEEWEDTEVHRRGEDYEELKQSFVGAIMQEVFKLYPGIEDKVEYLSGGTPLTNRHYLGSPRGEFYGTDHSMARLQAKAMATIRAQTPVPNLYLTGQDLCLGGFTGALQGALICASAVLKRNLYLDAERLKSRLGGTGDKKRN</sequence>
<reference evidence="19 20" key="1">
    <citation type="submission" date="2014-04" db="EMBL/GenBank/DDBJ databases">
        <title>Genome evolution of avian class.</title>
        <authorList>
            <person name="Zhang G."/>
            <person name="Li C."/>
        </authorList>
    </citation>
    <scope>NUCLEOTIDE SEQUENCE [LARGE SCALE GENOMIC DNA]</scope>
    <source>
        <strain evidence="19">BGI_N300</strain>
    </source>
</reference>
<evidence type="ECO:0000256" key="6">
    <source>
        <dbReference type="ARBA" id="ARBA00022630"/>
    </source>
</evidence>
<dbReference type="GO" id="GO:0005789">
    <property type="term" value="C:endoplasmic reticulum membrane"/>
    <property type="evidence" value="ECO:0007669"/>
    <property type="project" value="UniProtKB-SubCell"/>
</dbReference>
<dbReference type="Pfam" id="PF01593">
    <property type="entry name" value="Amino_oxidase"/>
    <property type="match status" value="1"/>
</dbReference>
<keyword evidence="13" id="KW-0443">Lipid metabolism</keyword>
<evidence type="ECO:0000256" key="4">
    <source>
        <dbReference type="ARBA" id="ARBA00004406"/>
    </source>
</evidence>
<dbReference type="SUPFAM" id="SSF51905">
    <property type="entry name" value="FAD/NAD(P)-binding domain"/>
    <property type="match status" value="1"/>
</dbReference>
<comment type="similarity">
    <text evidence="5">Belongs to the carotenoid/retinoid oxidoreductase family. CrtISO subfamily.</text>
</comment>
<evidence type="ECO:0000256" key="2">
    <source>
        <dbReference type="ARBA" id="ARBA00001937"/>
    </source>
</evidence>
<evidence type="ECO:0000256" key="14">
    <source>
        <dbReference type="ARBA" id="ARBA00023136"/>
    </source>
</evidence>
<dbReference type="InterPro" id="IPR002937">
    <property type="entry name" value="Amino_oxidase"/>
</dbReference>
<keyword evidence="9" id="KW-0274">FAD</keyword>
<comment type="cofactor">
    <cofactor evidence="2">
        <name>NADP(+)</name>
        <dbReference type="ChEBI" id="CHEBI:58349"/>
    </cofactor>
</comment>
<feature type="non-terminal residue" evidence="19">
    <location>
        <position position="1"/>
    </location>
</feature>
<dbReference type="AlphaFoldDB" id="A0A091HRC7"/>